<dbReference type="EMBL" id="JBEZFP010000054">
    <property type="protein sequence ID" value="MEU8135988.1"/>
    <property type="molecule type" value="Genomic_DNA"/>
</dbReference>
<feature type="compositionally biased region" description="Gly residues" evidence="1">
    <location>
        <begin position="68"/>
        <end position="79"/>
    </location>
</feature>
<dbReference type="Proteomes" id="UP001551482">
    <property type="component" value="Unassembled WGS sequence"/>
</dbReference>
<accession>A0ABV3DJQ2</accession>
<gene>
    <name evidence="2" type="ORF">AB0C36_21035</name>
</gene>
<proteinExistence type="predicted"/>
<keyword evidence="3" id="KW-1185">Reference proteome</keyword>
<protein>
    <submittedName>
        <fullName evidence="2">Uncharacterized protein</fullName>
    </submittedName>
</protein>
<evidence type="ECO:0000313" key="2">
    <source>
        <dbReference type="EMBL" id="MEU8135988.1"/>
    </source>
</evidence>
<comment type="caution">
    <text evidence="2">The sequence shown here is derived from an EMBL/GenBank/DDBJ whole genome shotgun (WGS) entry which is preliminary data.</text>
</comment>
<dbReference type="RefSeq" id="WP_358356172.1">
    <property type="nucleotide sequence ID" value="NZ_JBEZFP010000054.1"/>
</dbReference>
<name>A0ABV3DJQ2_9ACTN</name>
<reference evidence="2 3" key="1">
    <citation type="submission" date="2024-06" db="EMBL/GenBank/DDBJ databases">
        <title>The Natural Products Discovery Center: Release of the First 8490 Sequenced Strains for Exploring Actinobacteria Biosynthetic Diversity.</title>
        <authorList>
            <person name="Kalkreuter E."/>
            <person name="Kautsar S.A."/>
            <person name="Yang D."/>
            <person name="Bader C.D."/>
            <person name="Teijaro C.N."/>
            <person name="Fluegel L."/>
            <person name="Davis C.M."/>
            <person name="Simpson J.R."/>
            <person name="Lauterbach L."/>
            <person name="Steele A.D."/>
            <person name="Gui C."/>
            <person name="Meng S."/>
            <person name="Li G."/>
            <person name="Viehrig K."/>
            <person name="Ye F."/>
            <person name="Su P."/>
            <person name="Kiefer A.F."/>
            <person name="Nichols A."/>
            <person name="Cepeda A.J."/>
            <person name="Yan W."/>
            <person name="Fan B."/>
            <person name="Jiang Y."/>
            <person name="Adhikari A."/>
            <person name="Zheng C.-J."/>
            <person name="Schuster L."/>
            <person name="Cowan T.M."/>
            <person name="Smanski M.J."/>
            <person name="Chevrette M.G."/>
            <person name="De Carvalho L.P.S."/>
            <person name="Shen B."/>
        </authorList>
    </citation>
    <scope>NUCLEOTIDE SEQUENCE [LARGE SCALE GENOMIC DNA]</scope>
    <source>
        <strain evidence="2 3">NPDC048946</strain>
    </source>
</reference>
<organism evidence="2 3">
    <name type="scientific">Streptodolium elevatio</name>
    <dbReference type="NCBI Taxonomy" id="3157996"/>
    <lineage>
        <taxon>Bacteria</taxon>
        <taxon>Bacillati</taxon>
        <taxon>Actinomycetota</taxon>
        <taxon>Actinomycetes</taxon>
        <taxon>Kitasatosporales</taxon>
        <taxon>Streptomycetaceae</taxon>
        <taxon>Streptodolium</taxon>
    </lineage>
</organism>
<sequence length="79" mass="7993">MDVSAESVRARVRRAREALADAAEGQDPRAVSAALDELEGALQSARDNGVAIPAAGEDQEPGRPGPPRSGGGSDGRGRG</sequence>
<evidence type="ECO:0000313" key="3">
    <source>
        <dbReference type="Proteomes" id="UP001551482"/>
    </source>
</evidence>
<evidence type="ECO:0000256" key="1">
    <source>
        <dbReference type="SAM" id="MobiDB-lite"/>
    </source>
</evidence>
<feature type="region of interest" description="Disordered" evidence="1">
    <location>
        <begin position="46"/>
        <end position="79"/>
    </location>
</feature>